<dbReference type="Gene3D" id="1.25.40.20">
    <property type="entry name" value="Ankyrin repeat-containing domain"/>
    <property type="match status" value="2"/>
</dbReference>
<dbReference type="Pfam" id="PF12796">
    <property type="entry name" value="Ank_2"/>
    <property type="match status" value="2"/>
</dbReference>
<feature type="repeat" description="ANK" evidence="1">
    <location>
        <begin position="118"/>
        <end position="150"/>
    </location>
</feature>
<dbReference type="AlphaFoldDB" id="A0A8B7TK82"/>
<dbReference type="SMART" id="SM00248">
    <property type="entry name" value="ANK"/>
    <property type="match status" value="6"/>
</dbReference>
<dbReference type="FunFam" id="1.25.40.20:FF:000154">
    <property type="entry name" value="Ankyrin repeat and SOCS box containing 10"/>
    <property type="match status" value="1"/>
</dbReference>
<proteinExistence type="predicted"/>
<dbReference type="PANTHER" id="PTHR24118:SF76">
    <property type="entry name" value="ANKYRIN REPEAT AND SOCS BOX PROTEIN 18"/>
    <property type="match status" value="1"/>
</dbReference>
<dbReference type="PANTHER" id="PTHR24118">
    <property type="entry name" value="POTE ANKYRIN DOMAIN"/>
    <property type="match status" value="1"/>
</dbReference>
<dbReference type="CTD" id="401036"/>
<gene>
    <name evidence="2" type="primary">LOC109675890</name>
</gene>
<evidence type="ECO:0000256" key="1">
    <source>
        <dbReference type="PROSITE-ProRule" id="PRU00023"/>
    </source>
</evidence>
<dbReference type="PROSITE" id="PS50297">
    <property type="entry name" value="ANK_REP_REGION"/>
    <property type="match status" value="4"/>
</dbReference>
<evidence type="ECO:0000313" key="2">
    <source>
        <dbReference type="RefSeq" id="XP_020008059.1"/>
    </source>
</evidence>
<organism evidence="2">
    <name type="scientific">Castor canadensis</name>
    <name type="common">American beaver</name>
    <dbReference type="NCBI Taxonomy" id="51338"/>
    <lineage>
        <taxon>Eukaryota</taxon>
        <taxon>Metazoa</taxon>
        <taxon>Chordata</taxon>
        <taxon>Craniata</taxon>
        <taxon>Vertebrata</taxon>
        <taxon>Euteleostomi</taxon>
        <taxon>Mammalia</taxon>
        <taxon>Eutheria</taxon>
        <taxon>Euarchontoglires</taxon>
        <taxon>Glires</taxon>
        <taxon>Rodentia</taxon>
        <taxon>Castorimorpha</taxon>
        <taxon>Castoridae</taxon>
        <taxon>Castor</taxon>
    </lineage>
</organism>
<feature type="repeat" description="ANK" evidence="1">
    <location>
        <begin position="291"/>
        <end position="323"/>
    </location>
</feature>
<dbReference type="InterPro" id="IPR002110">
    <property type="entry name" value="Ankyrin_rpt"/>
</dbReference>
<dbReference type="InterPro" id="IPR036770">
    <property type="entry name" value="Ankyrin_rpt-contain_sf"/>
</dbReference>
<accession>A0A8B7TK82</accession>
<feature type="repeat" description="ANK" evidence="1">
    <location>
        <begin position="217"/>
        <end position="249"/>
    </location>
</feature>
<dbReference type="PROSITE" id="PS50088">
    <property type="entry name" value="ANK_REPEAT"/>
    <property type="match status" value="4"/>
</dbReference>
<dbReference type="RefSeq" id="XP_020008059.1">
    <property type="nucleotide sequence ID" value="XM_020152470.1"/>
</dbReference>
<dbReference type="OrthoDB" id="366390at2759"/>
<feature type="repeat" description="ANK" evidence="1">
    <location>
        <begin position="150"/>
        <end position="182"/>
    </location>
</feature>
<keyword evidence="1" id="KW-0040">ANK repeat</keyword>
<protein>
    <submittedName>
        <fullName evidence="2">Ankyrin repeat and SOCS box protein 18-like isoform X2</fullName>
    </submittedName>
</protein>
<dbReference type="SUPFAM" id="SSF48403">
    <property type="entry name" value="Ankyrin repeat"/>
    <property type="match status" value="1"/>
</dbReference>
<reference evidence="2" key="1">
    <citation type="submission" date="2025-08" db="UniProtKB">
        <authorList>
            <consortium name="RefSeq"/>
        </authorList>
    </citation>
    <scope>IDENTIFICATION</scope>
    <source>
        <tissue evidence="2">Leukocyte</tissue>
    </source>
</reference>
<sequence>MSCWASEPDYALGSHLVRTLKATLAAGDGGALRELILTVEPVDAVLELDNDDWMKEPATQLPPGVLLGDLDHLQPLMDQFFQDANMVLEISKDEMEWQVKSPATFGLSGLWTLEYKRELTTPLRISAAHGHTACVRHLLRRGADPDASPGGRGALHEACLGEHTACARLLLQHGADPDLLSTEGLAPLHLCRTAASLGCAQALLEHGASVQRAGGAGRDTPLHVAAQRGLDEHARLYLGRGARVDARNGRGETALSAACGAPRRPDEHARCLRLCALLLRHGATVDARDEDERSPLHKACGHARHGLAQLLLRHGADAGALDYGGASPLARVLQTAACVPEAAPQRTVQALLNHGSPTVWPDAFPKVRRVGWHVPQGTQERPPGSRPACSLANYNEPRHPWADSGVEGSAFLTSSQRRPHFEDQGPRRLLVATVTRNFRGGCHVSRHTRTDPWGCQALISTVPSWLTSYFGSPSFGVIVRTVKTSLLWCLAFDLKQNYPTWVISSTLSMITRQAFAHSSHSLLAAA</sequence>
<name>A0A8B7TK82_CASCN</name>